<evidence type="ECO:0000256" key="8">
    <source>
        <dbReference type="ARBA" id="ARBA00023002"/>
    </source>
</evidence>
<gene>
    <name evidence="14" type="ORF">D1012_18930</name>
</gene>
<evidence type="ECO:0000256" key="7">
    <source>
        <dbReference type="ARBA" id="ARBA00022989"/>
    </source>
</evidence>
<accession>A0A411YY41</accession>
<feature type="transmembrane region" description="Helical" evidence="12">
    <location>
        <begin position="122"/>
        <end position="139"/>
    </location>
</feature>
<evidence type="ECO:0000313" key="15">
    <source>
        <dbReference type="Proteomes" id="UP000284547"/>
    </source>
</evidence>
<keyword evidence="8" id="KW-0560">Oxidoreductase</keyword>
<feature type="transmembrane region" description="Helical" evidence="12">
    <location>
        <begin position="59"/>
        <end position="81"/>
    </location>
</feature>
<evidence type="ECO:0000256" key="9">
    <source>
        <dbReference type="ARBA" id="ARBA00023004"/>
    </source>
</evidence>
<keyword evidence="5 12" id="KW-0812">Transmembrane</keyword>
<evidence type="ECO:0000313" key="14">
    <source>
        <dbReference type="EMBL" id="RGP35663.1"/>
    </source>
</evidence>
<dbReference type="InterPro" id="IPR005804">
    <property type="entry name" value="FA_desaturase_dom"/>
</dbReference>
<evidence type="ECO:0000256" key="4">
    <source>
        <dbReference type="ARBA" id="ARBA00022519"/>
    </source>
</evidence>
<dbReference type="OrthoDB" id="4759734at2"/>
<keyword evidence="4" id="KW-0997">Cell inner membrane</keyword>
<comment type="similarity">
    <text evidence="2">Belongs to the fatty acid desaturase type 1 family. AlkB subfamily.</text>
</comment>
<evidence type="ECO:0000256" key="12">
    <source>
        <dbReference type="SAM" id="Phobius"/>
    </source>
</evidence>
<evidence type="ECO:0000259" key="13">
    <source>
        <dbReference type="Pfam" id="PF00487"/>
    </source>
</evidence>
<evidence type="ECO:0000256" key="5">
    <source>
        <dbReference type="ARBA" id="ARBA00022692"/>
    </source>
</evidence>
<reference evidence="14 15" key="1">
    <citation type="submission" date="2018-08" db="EMBL/GenBank/DDBJ databases">
        <title>Flavobacterium tibetense sp. nov., isolated from a wetland YonghuCo on Tibetan Plateau.</title>
        <authorList>
            <person name="Phurbu D."/>
            <person name="Lu H."/>
            <person name="Xing P."/>
        </authorList>
    </citation>
    <scope>NUCLEOTIDE SEQUENCE [LARGE SCALE GENOMIC DNA]</scope>
    <source>
        <strain evidence="14 15">DJC</strain>
    </source>
</reference>
<dbReference type="AlphaFoldDB" id="A0A411YY41"/>
<evidence type="ECO:0000256" key="11">
    <source>
        <dbReference type="ARBA" id="ARBA00023136"/>
    </source>
</evidence>
<evidence type="ECO:0000256" key="2">
    <source>
        <dbReference type="ARBA" id="ARBA00010823"/>
    </source>
</evidence>
<feature type="domain" description="Fatty acid desaturase" evidence="13">
    <location>
        <begin position="95"/>
        <end position="301"/>
    </location>
</feature>
<protein>
    <submittedName>
        <fullName evidence="14">Alkane 1-monooxygenase</fullName>
    </submittedName>
</protein>
<keyword evidence="7 12" id="KW-1133">Transmembrane helix</keyword>
<dbReference type="Pfam" id="PF00487">
    <property type="entry name" value="FA_desaturase"/>
    <property type="match status" value="1"/>
</dbReference>
<evidence type="ECO:0000256" key="10">
    <source>
        <dbReference type="ARBA" id="ARBA00023033"/>
    </source>
</evidence>
<keyword evidence="3" id="KW-1003">Cell membrane</keyword>
<keyword evidence="10 14" id="KW-0503">Monooxygenase</keyword>
<organism evidence="14 15">
    <name type="scientific">Pseudotabrizicola alkalilacus</name>
    <dbReference type="NCBI Taxonomy" id="2305252"/>
    <lineage>
        <taxon>Bacteria</taxon>
        <taxon>Pseudomonadati</taxon>
        <taxon>Pseudomonadota</taxon>
        <taxon>Alphaproteobacteria</taxon>
        <taxon>Rhodobacterales</taxon>
        <taxon>Paracoccaceae</taxon>
        <taxon>Pseudotabrizicola</taxon>
    </lineage>
</organism>
<evidence type="ECO:0000256" key="3">
    <source>
        <dbReference type="ARBA" id="ARBA00022475"/>
    </source>
</evidence>
<keyword evidence="9" id="KW-0408">Iron</keyword>
<keyword evidence="15" id="KW-1185">Reference proteome</keyword>
<evidence type="ECO:0000256" key="6">
    <source>
        <dbReference type="ARBA" id="ARBA00022723"/>
    </source>
</evidence>
<feature type="transmembrane region" description="Helical" evidence="12">
    <location>
        <begin position="12"/>
        <end position="39"/>
    </location>
</feature>
<dbReference type="PANTHER" id="PTHR38674:SF1">
    <property type="entry name" value="ALKANE 1-MONOOXYGENASE 1"/>
    <property type="match status" value="1"/>
</dbReference>
<dbReference type="GO" id="GO:0005886">
    <property type="term" value="C:plasma membrane"/>
    <property type="evidence" value="ECO:0007669"/>
    <property type="project" value="UniProtKB-SubCell"/>
</dbReference>
<keyword evidence="11 12" id="KW-0472">Membrane</keyword>
<dbReference type="EMBL" id="QWEY01000013">
    <property type="protein sequence ID" value="RGP35663.1"/>
    <property type="molecule type" value="Genomic_DNA"/>
</dbReference>
<dbReference type="Proteomes" id="UP000284547">
    <property type="component" value="Unassembled WGS sequence"/>
</dbReference>
<sequence>MSAFALAALSPVALIAIGVWAGGAWLWAGFLYMVVLVILLDQMIPHVAGNAPEEAEFPAADAVLVAVGLAAVGLMPLAVWGITAYHLRTGEKVLLFFGTSTFLGHVAHPAAHELIHRSGRGLYRLGVLVYAMMLFGHHASAHRLVHHTAVATPGDPNSARAGESFWRFAPRAWIGGFRAGWAAEDALRARRTGSAGVHPYLWYLAIALASLSLAALIGGALGVLIWLALSAHAQMQQLLGDYVQHYGLTRQRLPDGRYEPVGPRHSWNTQQWFSSALMLNAPRHSDHHAHPSRPYPALRLTEDTPILPWPLPLACALAMVPRLWRRRMRPHLARWQKRHGQSGNGQDPAQ</sequence>
<dbReference type="PANTHER" id="PTHR38674">
    <property type="entry name" value="ALKANE 1-MONOOXYGENASE 1"/>
    <property type="match status" value="1"/>
</dbReference>
<proteinExistence type="inferred from homology"/>
<dbReference type="GO" id="GO:0004497">
    <property type="term" value="F:monooxygenase activity"/>
    <property type="evidence" value="ECO:0007669"/>
    <property type="project" value="UniProtKB-KW"/>
</dbReference>
<feature type="transmembrane region" description="Helical" evidence="12">
    <location>
        <begin position="200"/>
        <end position="229"/>
    </location>
</feature>
<dbReference type="GO" id="GO:0006629">
    <property type="term" value="P:lipid metabolic process"/>
    <property type="evidence" value="ECO:0007669"/>
    <property type="project" value="InterPro"/>
</dbReference>
<keyword evidence="6" id="KW-0479">Metal-binding</keyword>
<comment type="subcellular location">
    <subcellularLocation>
        <location evidence="1">Cell inner membrane</location>
        <topology evidence="1">Multi-pass membrane protein</topology>
    </subcellularLocation>
</comment>
<dbReference type="InterPro" id="IPR033885">
    <property type="entry name" value="AlkB/XylM"/>
</dbReference>
<dbReference type="GO" id="GO:0046872">
    <property type="term" value="F:metal ion binding"/>
    <property type="evidence" value="ECO:0007669"/>
    <property type="project" value="UniProtKB-KW"/>
</dbReference>
<dbReference type="CDD" id="cd03512">
    <property type="entry name" value="Alkane-hydroxylase"/>
    <property type="match status" value="1"/>
</dbReference>
<evidence type="ECO:0000256" key="1">
    <source>
        <dbReference type="ARBA" id="ARBA00004429"/>
    </source>
</evidence>
<name>A0A411YY41_9RHOB</name>
<comment type="caution">
    <text evidence="14">The sequence shown here is derived from an EMBL/GenBank/DDBJ whole genome shotgun (WGS) entry which is preliminary data.</text>
</comment>